<keyword evidence="2" id="KW-1185">Reference proteome</keyword>
<organism evidence="1 2">
    <name type="scientific">Sporosarcina newyorkensis</name>
    <dbReference type="NCBI Taxonomy" id="759851"/>
    <lineage>
        <taxon>Bacteria</taxon>
        <taxon>Bacillati</taxon>
        <taxon>Bacillota</taxon>
        <taxon>Bacilli</taxon>
        <taxon>Bacillales</taxon>
        <taxon>Caryophanaceae</taxon>
        <taxon>Sporosarcina</taxon>
    </lineage>
</organism>
<evidence type="ECO:0000313" key="1">
    <source>
        <dbReference type="EMBL" id="SKA95268.1"/>
    </source>
</evidence>
<proteinExistence type="predicted"/>
<sequence>MPWSKNDYPASMKNLDPDVREKAIEIANALLRENYEEGRAISIATAQAHEYVEGKSEGRPHYEVKPRQDEWILKKTDSDHVIFKDSTKTDLLEKAKKYVNEHDGVLSIFLADGSHEKTLYE</sequence>
<evidence type="ECO:0000313" key="2">
    <source>
        <dbReference type="Proteomes" id="UP000190042"/>
    </source>
</evidence>
<gene>
    <name evidence="1" type="ORF">SAMN04244570_1588</name>
</gene>
<name>A0A1T4Y1B6_9BACL</name>
<dbReference type="AlphaFoldDB" id="A0A1T4Y1B6"/>
<accession>A0A1T4Y1B6</accession>
<dbReference type="Proteomes" id="UP000190042">
    <property type="component" value="Unassembled WGS sequence"/>
</dbReference>
<dbReference type="RefSeq" id="WP_078817200.1">
    <property type="nucleotide sequence ID" value="NZ_FUYJ01000002.1"/>
</dbReference>
<dbReference type="EMBL" id="FUYJ01000002">
    <property type="protein sequence ID" value="SKA95268.1"/>
    <property type="molecule type" value="Genomic_DNA"/>
</dbReference>
<protein>
    <recommendedName>
        <fullName evidence="3">DUF2188 domain-containing protein</fullName>
    </recommendedName>
</protein>
<reference evidence="2" key="1">
    <citation type="submission" date="2017-02" db="EMBL/GenBank/DDBJ databases">
        <authorList>
            <person name="Varghese N."/>
            <person name="Submissions S."/>
        </authorList>
    </citation>
    <scope>NUCLEOTIDE SEQUENCE [LARGE SCALE GENOMIC DNA]</scope>
    <source>
        <strain evidence="2">DSM 23966</strain>
    </source>
</reference>
<evidence type="ECO:0008006" key="3">
    <source>
        <dbReference type="Google" id="ProtNLM"/>
    </source>
</evidence>